<organism evidence="2 3">
    <name type="scientific">Corchorus capsularis</name>
    <name type="common">Jute</name>
    <dbReference type="NCBI Taxonomy" id="210143"/>
    <lineage>
        <taxon>Eukaryota</taxon>
        <taxon>Viridiplantae</taxon>
        <taxon>Streptophyta</taxon>
        <taxon>Embryophyta</taxon>
        <taxon>Tracheophyta</taxon>
        <taxon>Spermatophyta</taxon>
        <taxon>Magnoliopsida</taxon>
        <taxon>eudicotyledons</taxon>
        <taxon>Gunneridae</taxon>
        <taxon>Pentapetalae</taxon>
        <taxon>rosids</taxon>
        <taxon>malvids</taxon>
        <taxon>Malvales</taxon>
        <taxon>Malvaceae</taxon>
        <taxon>Grewioideae</taxon>
        <taxon>Apeibeae</taxon>
        <taxon>Corchorus</taxon>
    </lineage>
</organism>
<name>A0A1R3GUV7_COCAP</name>
<accession>A0A1R3GUV7</accession>
<evidence type="ECO:0000256" key="1">
    <source>
        <dbReference type="SAM" id="MobiDB-lite"/>
    </source>
</evidence>
<sequence length="22" mass="2506">NMSNRKTVHVQQPAHLENSTTI</sequence>
<dbReference type="Proteomes" id="UP000188268">
    <property type="component" value="Unassembled WGS sequence"/>
</dbReference>
<dbReference type="EMBL" id="AWWV01013384">
    <property type="protein sequence ID" value="OMO61827.1"/>
    <property type="molecule type" value="Genomic_DNA"/>
</dbReference>
<dbReference type="AlphaFoldDB" id="A0A1R3GUV7"/>
<dbReference type="Gramene" id="OMO61827">
    <property type="protein sequence ID" value="OMO61827"/>
    <property type="gene ID" value="CCACVL1_23224"/>
</dbReference>
<reference evidence="2 3" key="1">
    <citation type="submission" date="2013-09" db="EMBL/GenBank/DDBJ databases">
        <title>Corchorus capsularis genome sequencing.</title>
        <authorList>
            <person name="Alam M."/>
            <person name="Haque M.S."/>
            <person name="Islam M.S."/>
            <person name="Emdad E.M."/>
            <person name="Islam M.M."/>
            <person name="Ahmed B."/>
            <person name="Halim A."/>
            <person name="Hossen Q.M.M."/>
            <person name="Hossain M.Z."/>
            <person name="Ahmed R."/>
            <person name="Khan M.M."/>
            <person name="Islam R."/>
            <person name="Rashid M.M."/>
            <person name="Khan S.A."/>
            <person name="Rahman M.S."/>
            <person name="Alam M."/>
        </authorList>
    </citation>
    <scope>NUCLEOTIDE SEQUENCE [LARGE SCALE GENOMIC DNA]</scope>
    <source>
        <strain evidence="3">cv. CVL-1</strain>
        <tissue evidence="2">Whole seedling</tissue>
    </source>
</reference>
<protein>
    <submittedName>
        <fullName evidence="2">Uncharacterized protein</fullName>
    </submittedName>
</protein>
<feature type="region of interest" description="Disordered" evidence="1">
    <location>
        <begin position="1"/>
        <end position="22"/>
    </location>
</feature>
<feature type="non-terminal residue" evidence="2">
    <location>
        <position position="1"/>
    </location>
</feature>
<evidence type="ECO:0000313" key="2">
    <source>
        <dbReference type="EMBL" id="OMO61827.1"/>
    </source>
</evidence>
<gene>
    <name evidence="2" type="ORF">CCACVL1_23224</name>
</gene>
<proteinExistence type="predicted"/>
<evidence type="ECO:0000313" key="3">
    <source>
        <dbReference type="Proteomes" id="UP000188268"/>
    </source>
</evidence>
<comment type="caution">
    <text evidence="2">The sequence shown here is derived from an EMBL/GenBank/DDBJ whole genome shotgun (WGS) entry which is preliminary data.</text>
</comment>
<keyword evidence="3" id="KW-1185">Reference proteome</keyword>